<dbReference type="EC" id="2.7.1.6" evidence="11"/>
<reference evidence="15" key="1">
    <citation type="submission" date="2020-02" db="EMBL/GenBank/DDBJ databases">
        <authorList>
            <person name="Meier V. D."/>
        </authorList>
    </citation>
    <scope>NUCLEOTIDE SEQUENCE</scope>
    <source>
        <strain evidence="15">AVDCRST_MAG51</strain>
    </source>
</reference>
<evidence type="ECO:0000256" key="7">
    <source>
        <dbReference type="ARBA" id="ARBA00022840"/>
    </source>
</evidence>
<dbReference type="PRINTS" id="PR00473">
    <property type="entry name" value="GALCTOKINASE"/>
</dbReference>
<organism evidence="15">
    <name type="scientific">uncultured Ramlibacter sp</name>
    <dbReference type="NCBI Taxonomy" id="260755"/>
    <lineage>
        <taxon>Bacteria</taxon>
        <taxon>Pseudomonadati</taxon>
        <taxon>Pseudomonadota</taxon>
        <taxon>Betaproteobacteria</taxon>
        <taxon>Burkholderiales</taxon>
        <taxon>Comamonadaceae</taxon>
        <taxon>Ramlibacter</taxon>
        <taxon>environmental samples</taxon>
    </lineage>
</organism>
<keyword evidence="7" id="KW-0067">ATP-binding</keyword>
<dbReference type="NCBIfam" id="TIGR00131">
    <property type="entry name" value="gal_kin"/>
    <property type="match status" value="1"/>
</dbReference>
<dbReference type="InterPro" id="IPR014721">
    <property type="entry name" value="Ribsml_uS5_D2-typ_fold_subgr"/>
</dbReference>
<dbReference type="PANTHER" id="PTHR10457:SF7">
    <property type="entry name" value="GALACTOKINASE-RELATED"/>
    <property type="match status" value="1"/>
</dbReference>
<keyword evidence="9" id="KW-0299">Galactose metabolism</keyword>
<evidence type="ECO:0000256" key="1">
    <source>
        <dbReference type="ARBA" id="ARBA00006566"/>
    </source>
</evidence>
<dbReference type="PRINTS" id="PR00959">
    <property type="entry name" value="MEVGALKINASE"/>
</dbReference>
<keyword evidence="6 15" id="KW-0418">Kinase</keyword>
<dbReference type="SUPFAM" id="SSF54211">
    <property type="entry name" value="Ribosomal protein S5 domain 2-like"/>
    <property type="match status" value="1"/>
</dbReference>
<dbReference type="Gene3D" id="3.30.70.890">
    <property type="entry name" value="GHMP kinase, C-terminal domain"/>
    <property type="match status" value="1"/>
</dbReference>
<dbReference type="Gene3D" id="3.30.230.10">
    <property type="match status" value="1"/>
</dbReference>
<dbReference type="Pfam" id="PF10509">
    <property type="entry name" value="GalKase_gal_bdg"/>
    <property type="match status" value="1"/>
</dbReference>
<evidence type="ECO:0000259" key="13">
    <source>
        <dbReference type="Pfam" id="PF08544"/>
    </source>
</evidence>
<keyword evidence="3 15" id="KW-0808">Transferase</keyword>
<keyword evidence="10" id="KW-0119">Carbohydrate metabolism</keyword>
<evidence type="ECO:0000256" key="4">
    <source>
        <dbReference type="ARBA" id="ARBA00022723"/>
    </source>
</evidence>
<dbReference type="InterPro" id="IPR019539">
    <property type="entry name" value="GalKase_N"/>
</dbReference>
<comment type="similarity">
    <text evidence="1">Belongs to the GHMP kinase family. GalK subfamily.</text>
</comment>
<sequence length="385" mass="42018">MSHIAFEAEIAARAEHPRTPGAREFEQVFQGWPQAEAQAPGRVNLLGEHTDYNDGFVLPVAIPQQTRVAMARNGADQFRLHAQELGSAVHFTLDEPPQEQFASYVYGCLKLVEEELLGSRLRGNDCSIPPLDIFVASEVPMGVGLSSSAALEVATLRCLRQLLGLDLNDVRIAQLAQQAEIQYAGVRCGIMDQMASSLADTSRALLLDTRSLERRTVPLPPDGAVLVLDSGVARSLAASGYNQRRAECEEAARLLDVRSLREVEHLEPIEALPEPLRRRARHVFTENARVLRAIGCTDAKAFGELMNASHASLRDDYEVSTPALDRLVELLQQQDAVYGARLTGAGFGGACVALCRVDALQQVAHSVLEQYRRAGHQGKLLVPST</sequence>
<dbReference type="FunFam" id="3.30.230.10:FF:000017">
    <property type="entry name" value="Galactokinase"/>
    <property type="match status" value="1"/>
</dbReference>
<evidence type="ECO:0000259" key="14">
    <source>
        <dbReference type="Pfam" id="PF10509"/>
    </source>
</evidence>
<dbReference type="InterPro" id="IPR000705">
    <property type="entry name" value="Galactokinase"/>
</dbReference>
<dbReference type="InterPro" id="IPR006203">
    <property type="entry name" value="GHMP_knse_ATP-bd_CS"/>
</dbReference>
<proteinExistence type="inferred from homology"/>
<dbReference type="PANTHER" id="PTHR10457">
    <property type="entry name" value="MEVALONATE KINASE/GALACTOKINASE"/>
    <property type="match status" value="1"/>
</dbReference>
<dbReference type="GO" id="GO:0004335">
    <property type="term" value="F:galactokinase activity"/>
    <property type="evidence" value="ECO:0007669"/>
    <property type="project" value="UniProtKB-UniRule"/>
</dbReference>
<dbReference type="GO" id="GO:0006012">
    <property type="term" value="P:galactose metabolic process"/>
    <property type="evidence" value="ECO:0007669"/>
    <property type="project" value="UniProtKB-UniRule"/>
</dbReference>
<feature type="domain" description="GHMP kinase N-terminal" evidence="12">
    <location>
        <begin position="104"/>
        <end position="198"/>
    </location>
</feature>
<dbReference type="GO" id="GO:0046872">
    <property type="term" value="F:metal ion binding"/>
    <property type="evidence" value="ECO:0007669"/>
    <property type="project" value="UniProtKB-KW"/>
</dbReference>
<evidence type="ECO:0000313" key="15">
    <source>
        <dbReference type="EMBL" id="CAA9409734.1"/>
    </source>
</evidence>
<gene>
    <name evidence="15" type="ORF">AVDCRST_MAG51-1349</name>
</gene>
<dbReference type="InterPro" id="IPR020568">
    <property type="entry name" value="Ribosomal_Su5_D2-typ_SF"/>
</dbReference>
<dbReference type="PIRSF" id="PIRSF000530">
    <property type="entry name" value="Galactokinase"/>
    <property type="match status" value="1"/>
</dbReference>
<keyword evidence="8" id="KW-0460">Magnesium</keyword>
<evidence type="ECO:0000256" key="10">
    <source>
        <dbReference type="ARBA" id="ARBA00023277"/>
    </source>
</evidence>
<feature type="domain" description="Galactokinase N-terminal" evidence="14">
    <location>
        <begin position="24"/>
        <end position="72"/>
    </location>
</feature>
<evidence type="ECO:0000256" key="3">
    <source>
        <dbReference type="ARBA" id="ARBA00022679"/>
    </source>
</evidence>
<dbReference type="FunFam" id="3.30.70.890:FF:000001">
    <property type="entry name" value="Galactokinase"/>
    <property type="match status" value="1"/>
</dbReference>
<evidence type="ECO:0000256" key="5">
    <source>
        <dbReference type="ARBA" id="ARBA00022741"/>
    </source>
</evidence>
<dbReference type="GO" id="GO:0005829">
    <property type="term" value="C:cytosol"/>
    <property type="evidence" value="ECO:0007669"/>
    <property type="project" value="TreeGrafter"/>
</dbReference>
<dbReference type="PROSITE" id="PS00627">
    <property type="entry name" value="GHMP_KINASES_ATP"/>
    <property type="match status" value="1"/>
</dbReference>
<evidence type="ECO:0000256" key="8">
    <source>
        <dbReference type="ARBA" id="ARBA00022842"/>
    </source>
</evidence>
<evidence type="ECO:0000259" key="12">
    <source>
        <dbReference type="Pfam" id="PF00288"/>
    </source>
</evidence>
<evidence type="ECO:0000256" key="2">
    <source>
        <dbReference type="ARBA" id="ARBA00022490"/>
    </source>
</evidence>
<dbReference type="AlphaFoldDB" id="A0A6J4PCN3"/>
<dbReference type="GO" id="GO:0005524">
    <property type="term" value="F:ATP binding"/>
    <property type="evidence" value="ECO:0007669"/>
    <property type="project" value="UniProtKB-UniRule"/>
</dbReference>
<dbReference type="EMBL" id="CADCUX010000298">
    <property type="protein sequence ID" value="CAA9409734.1"/>
    <property type="molecule type" value="Genomic_DNA"/>
</dbReference>
<dbReference type="Pfam" id="PF08544">
    <property type="entry name" value="GHMP_kinases_C"/>
    <property type="match status" value="1"/>
</dbReference>
<keyword evidence="2" id="KW-0963">Cytoplasm</keyword>
<evidence type="ECO:0000256" key="6">
    <source>
        <dbReference type="ARBA" id="ARBA00022777"/>
    </source>
</evidence>
<protein>
    <recommendedName>
        <fullName evidence="11">Galactokinase</fullName>
        <ecNumber evidence="11">2.7.1.6</ecNumber>
    </recommendedName>
</protein>
<name>A0A6J4PCN3_9BURK</name>
<dbReference type="InterPro" id="IPR006204">
    <property type="entry name" value="GHMP_kinase_N_dom"/>
</dbReference>
<dbReference type="Pfam" id="PF00288">
    <property type="entry name" value="GHMP_kinases_N"/>
    <property type="match status" value="1"/>
</dbReference>
<evidence type="ECO:0000256" key="11">
    <source>
        <dbReference type="NCBIfam" id="TIGR00131"/>
    </source>
</evidence>
<accession>A0A6J4PCN3</accession>
<feature type="domain" description="GHMP kinase C-terminal" evidence="13">
    <location>
        <begin position="297"/>
        <end position="371"/>
    </location>
</feature>
<dbReference type="InterPro" id="IPR036554">
    <property type="entry name" value="GHMP_kinase_C_sf"/>
</dbReference>
<dbReference type="InterPro" id="IPR013750">
    <property type="entry name" value="GHMP_kinase_C_dom"/>
</dbReference>
<dbReference type="InterPro" id="IPR006206">
    <property type="entry name" value="Mevalonate/galactokinase"/>
</dbReference>
<dbReference type="SUPFAM" id="SSF55060">
    <property type="entry name" value="GHMP Kinase, C-terminal domain"/>
    <property type="match status" value="1"/>
</dbReference>
<keyword evidence="4" id="KW-0479">Metal-binding</keyword>
<evidence type="ECO:0000256" key="9">
    <source>
        <dbReference type="ARBA" id="ARBA00023144"/>
    </source>
</evidence>
<keyword evidence="5" id="KW-0547">Nucleotide-binding</keyword>